<dbReference type="InterPro" id="IPR033714">
    <property type="entry name" value="tRNA_bind_bactPheRS"/>
</dbReference>
<dbReference type="PANTHER" id="PTHR43381">
    <property type="entry name" value="TRANSLATION INITIATION FACTOR IF-2-RELATED"/>
    <property type="match status" value="1"/>
</dbReference>
<evidence type="ECO:0000256" key="3">
    <source>
        <dbReference type="ARBA" id="ARBA00011986"/>
    </source>
</evidence>
<feature type="compositionally biased region" description="Basic and acidic residues" evidence="16">
    <location>
        <begin position="735"/>
        <end position="747"/>
    </location>
</feature>
<evidence type="ECO:0000256" key="10">
    <source>
        <dbReference type="ARBA" id="ARBA00022801"/>
    </source>
</evidence>
<evidence type="ECO:0000259" key="18">
    <source>
        <dbReference type="PROSITE" id="PS51722"/>
    </source>
</evidence>
<keyword evidence="8" id="KW-0479">Metal-binding</keyword>
<keyword evidence="12" id="KW-0648">Protein biosynthesis</keyword>
<feature type="compositionally biased region" description="Basic and acidic residues" evidence="16">
    <location>
        <begin position="755"/>
        <end position="848"/>
    </location>
</feature>
<feature type="compositionally biased region" description="Acidic residues" evidence="16">
    <location>
        <begin position="934"/>
        <end position="945"/>
    </location>
</feature>
<feature type="compositionally biased region" description="Basic residues" evidence="16">
    <location>
        <begin position="166"/>
        <end position="177"/>
    </location>
</feature>
<keyword evidence="9" id="KW-0547">Nucleotide-binding</keyword>
<feature type="region of interest" description="Disordered" evidence="16">
    <location>
        <begin position="389"/>
        <end position="848"/>
    </location>
</feature>
<dbReference type="GO" id="GO:0046872">
    <property type="term" value="F:metal ion binding"/>
    <property type="evidence" value="ECO:0007669"/>
    <property type="project" value="UniProtKB-KW"/>
</dbReference>
<dbReference type="EMBL" id="DF237491">
    <property type="protein sequence ID" value="GAQ89615.1"/>
    <property type="molecule type" value="Genomic_DNA"/>
</dbReference>
<dbReference type="InterPro" id="IPR023115">
    <property type="entry name" value="TIF_IF2_dom3"/>
</dbReference>
<feature type="region of interest" description="Disordered" evidence="16">
    <location>
        <begin position="862"/>
        <end position="1051"/>
    </location>
</feature>
<name>A0A1Y1IFF4_KLENI</name>
<dbReference type="GO" id="GO:0003743">
    <property type="term" value="F:translation initiation factor activity"/>
    <property type="evidence" value="ECO:0000318"/>
    <property type="project" value="GO_Central"/>
</dbReference>
<keyword evidence="20" id="KW-1185">Reference proteome</keyword>
<feature type="compositionally biased region" description="Basic and acidic residues" evidence="16">
    <location>
        <begin position="946"/>
        <end position="974"/>
    </location>
</feature>
<dbReference type="InterPro" id="IPR005225">
    <property type="entry name" value="Small_GTP-bd"/>
</dbReference>
<dbReference type="InterPro" id="IPR012340">
    <property type="entry name" value="NA-bd_OB-fold"/>
</dbReference>
<reference evidence="19 20" key="1">
    <citation type="journal article" date="2014" name="Nat. Commun.">
        <title>Klebsormidium flaccidum genome reveals primary factors for plant terrestrial adaptation.</title>
        <authorList>
            <person name="Hori K."/>
            <person name="Maruyama F."/>
            <person name="Fujisawa T."/>
            <person name="Togashi T."/>
            <person name="Yamamoto N."/>
            <person name="Seo M."/>
            <person name="Sato S."/>
            <person name="Yamada T."/>
            <person name="Mori H."/>
            <person name="Tajima N."/>
            <person name="Moriyama T."/>
            <person name="Ikeuchi M."/>
            <person name="Watanabe M."/>
            <person name="Wada H."/>
            <person name="Kobayashi K."/>
            <person name="Saito M."/>
            <person name="Masuda T."/>
            <person name="Sasaki-Sekimoto Y."/>
            <person name="Mashiguchi K."/>
            <person name="Awai K."/>
            <person name="Shimojima M."/>
            <person name="Masuda S."/>
            <person name="Iwai M."/>
            <person name="Nobusawa T."/>
            <person name="Narise T."/>
            <person name="Kondo S."/>
            <person name="Saito H."/>
            <person name="Sato R."/>
            <person name="Murakawa M."/>
            <person name="Ihara Y."/>
            <person name="Oshima-Yamada Y."/>
            <person name="Ohtaka K."/>
            <person name="Satoh M."/>
            <person name="Sonobe K."/>
            <person name="Ishii M."/>
            <person name="Ohtani R."/>
            <person name="Kanamori-Sato M."/>
            <person name="Honoki R."/>
            <person name="Miyazaki D."/>
            <person name="Mochizuki H."/>
            <person name="Umetsu J."/>
            <person name="Higashi K."/>
            <person name="Shibata D."/>
            <person name="Kamiya Y."/>
            <person name="Sato N."/>
            <person name="Nakamura Y."/>
            <person name="Tabata S."/>
            <person name="Ida S."/>
            <person name="Kurokawa K."/>
            <person name="Ohta H."/>
        </authorList>
    </citation>
    <scope>NUCLEOTIDE SEQUENCE [LARGE SCALE GENOMIC DNA]</scope>
    <source>
        <strain evidence="19 20">NIES-2285</strain>
    </source>
</reference>
<feature type="compositionally biased region" description="Low complexity" evidence="16">
    <location>
        <begin position="199"/>
        <end position="210"/>
    </location>
</feature>
<comment type="subcellular location">
    <subcellularLocation>
        <location evidence="1">Cytoplasm</location>
    </subcellularLocation>
</comment>
<feature type="compositionally biased region" description="Basic and acidic residues" evidence="16">
    <location>
        <begin position="48"/>
        <end position="63"/>
    </location>
</feature>
<evidence type="ECO:0000256" key="9">
    <source>
        <dbReference type="ARBA" id="ARBA00022741"/>
    </source>
</evidence>
<dbReference type="Gene3D" id="2.40.50.140">
    <property type="entry name" value="Nucleic acid-binding proteins"/>
    <property type="match status" value="1"/>
</dbReference>
<evidence type="ECO:0000256" key="4">
    <source>
        <dbReference type="ARBA" id="ARBA00013824"/>
    </source>
</evidence>
<dbReference type="InterPro" id="IPR002547">
    <property type="entry name" value="tRNA-bd_dom"/>
</dbReference>
<feature type="compositionally biased region" description="Acidic residues" evidence="16">
    <location>
        <begin position="100"/>
        <end position="115"/>
    </location>
</feature>
<dbReference type="SUPFAM" id="SSF52540">
    <property type="entry name" value="P-loop containing nucleoside triphosphate hydrolases"/>
    <property type="match status" value="1"/>
</dbReference>
<dbReference type="FunFam" id="3.40.50.10050:FF:000002">
    <property type="entry name" value="Eukaryotic translation initiation factor 5B"/>
    <property type="match status" value="1"/>
</dbReference>
<feature type="domain" description="TRNA-binding" evidence="17">
    <location>
        <begin position="286"/>
        <end position="396"/>
    </location>
</feature>
<dbReference type="SUPFAM" id="SSF50249">
    <property type="entry name" value="Nucleic acid-binding proteins"/>
    <property type="match status" value="1"/>
</dbReference>
<dbReference type="Pfam" id="PF11987">
    <property type="entry name" value="IF-2"/>
    <property type="match status" value="1"/>
</dbReference>
<feature type="compositionally biased region" description="Basic and acidic residues" evidence="16">
    <location>
        <begin position="424"/>
        <end position="434"/>
    </location>
</feature>
<dbReference type="STRING" id="105231.A0A1Y1IFF4"/>
<feature type="compositionally biased region" description="Basic and acidic residues" evidence="16">
    <location>
        <begin position="504"/>
        <end position="514"/>
    </location>
</feature>
<dbReference type="InterPro" id="IPR015760">
    <property type="entry name" value="TIF_IF2"/>
</dbReference>
<feature type="compositionally biased region" description="Low complexity" evidence="16">
    <location>
        <begin position="681"/>
        <end position="694"/>
    </location>
</feature>
<keyword evidence="5" id="KW-0963">Cytoplasm</keyword>
<feature type="compositionally biased region" description="Basic residues" evidence="16">
    <location>
        <begin position="31"/>
        <end position="40"/>
    </location>
</feature>
<evidence type="ECO:0000256" key="13">
    <source>
        <dbReference type="ARBA" id="ARBA00023134"/>
    </source>
</evidence>
<dbReference type="Proteomes" id="UP000054558">
    <property type="component" value="Unassembled WGS sequence"/>
</dbReference>
<dbReference type="PRINTS" id="PR00315">
    <property type="entry name" value="ELONGATNFCT"/>
</dbReference>
<dbReference type="GO" id="GO:0005525">
    <property type="term" value="F:GTP binding"/>
    <property type="evidence" value="ECO:0007669"/>
    <property type="project" value="UniProtKB-KW"/>
</dbReference>
<proteinExistence type="inferred from homology"/>
<evidence type="ECO:0000256" key="6">
    <source>
        <dbReference type="ARBA" id="ARBA00022540"/>
    </source>
</evidence>
<keyword evidence="11 15" id="KW-0694">RNA-binding</keyword>
<dbReference type="Gene3D" id="2.40.30.10">
    <property type="entry name" value="Translation factors"/>
    <property type="match status" value="3"/>
</dbReference>
<dbReference type="OrthoDB" id="4928at2759"/>
<dbReference type="InterPro" id="IPR027417">
    <property type="entry name" value="P-loop_NTPase"/>
</dbReference>
<dbReference type="GO" id="GO:0006413">
    <property type="term" value="P:translational initiation"/>
    <property type="evidence" value="ECO:0000318"/>
    <property type="project" value="GO_Central"/>
</dbReference>
<feature type="compositionally biased region" description="Acidic residues" evidence="16">
    <location>
        <begin position="552"/>
        <end position="564"/>
    </location>
</feature>
<gene>
    <name evidence="19" type="ORF">KFL_005420060</name>
</gene>
<feature type="compositionally biased region" description="Acidic residues" evidence="16">
    <location>
        <begin position="515"/>
        <end position="528"/>
    </location>
</feature>
<organism evidence="19 20">
    <name type="scientific">Klebsormidium nitens</name>
    <name type="common">Green alga</name>
    <name type="synonym">Ulothrix nitens</name>
    <dbReference type="NCBI Taxonomy" id="105231"/>
    <lineage>
        <taxon>Eukaryota</taxon>
        <taxon>Viridiplantae</taxon>
        <taxon>Streptophyta</taxon>
        <taxon>Klebsormidiophyceae</taxon>
        <taxon>Klebsormidiales</taxon>
        <taxon>Klebsormidiaceae</taxon>
        <taxon>Klebsormidium</taxon>
    </lineage>
</organism>
<keyword evidence="7 15" id="KW-0820">tRNA-binding</keyword>
<protein>
    <recommendedName>
        <fullName evidence="4">Eukaryotic translation initiation factor 5B</fullName>
        <ecNumber evidence="3">3.6.5.3</ecNumber>
    </recommendedName>
    <alternativeName>
        <fullName evidence="14">Translation initiation factor IF-2</fullName>
    </alternativeName>
</protein>
<feature type="compositionally biased region" description="Acidic residues" evidence="16">
    <location>
        <begin position="911"/>
        <end position="922"/>
    </location>
</feature>
<dbReference type="InterPro" id="IPR009000">
    <property type="entry name" value="Transl_B-barrel_sf"/>
</dbReference>
<sequence>MAKKKGGGRGDDDDEHDEVEAAAAGQPAGGKGKKKGKRGKGRDDFDDDFKVEPEEGQEGHVADEGDANESVEGSAKGAVPAKSAAGGKKKKGKKGRGNDDSDDDFAVQPEEEETEPAGAKQGKKGKKGKKGRGDDDFDEDFKVDIEDDASEVASEAPSAGGAVPKGRGKKKDKKKGRRAGDWSDEDEEEVAPAKKEAPPAKAKAGAKKAASTFALLNIDDEDEEDEEEEEIQKPAANGKAKGGAGKKAVSFAALQDEESDEEEEEAPKPSKKLNGFAGLSLEDTEDDAEPCLVVGEIESVEKIKKADKLRLCHVNVGSDEPLQIVCGGKNVREGLKVIVARVGSRIPSSGMLIQKTTIKGVESYGMICGAAEMGWEGPADEAIELGDEAAVGEKASPTRPLREEEDEEAVSFSGLKKKVAPKVGEMEQGSHEELVFAGKKKKKGGKPAPVVEDEESEEEAPVFAGKKKKGKKEAPKPVADEKNGEDEEESAVFAGKKKKKGKKAPSDDFDKDFEVEPEVPAEEEEDEGVVFAGKKKKKGKKAQHDFDKDFEADAVEPAEEEDSEAVVFAGKKKKKGKKAAQDDFDKDFEMEDSAGAPEPAPVAAPEPMVVEKKGKKGKDKKEDEDIEALLAQLEAPKKEDEEGAGSKKKKKKGKKGKDEKEEEDIDAILAELEGPKKEEAQPAPGVAPAPAVEETGPSKAEEAELSAAAAGEGEEKEGDEGLSAAAKKKKKKKEKEKEKKSADKAAVVEDEGAKEEEAKKKKAAADKKLPLHVRQMQERLAKLQAEEERKKKEEEERRRKEEEEAARLAELERQKEEAKLRKKQKEKEKREQLKKEGKLLTGKQKEEAKRLAAVREQMLKQAGVKLDGDEAAPKKQKVVYGTKKSRQPSKQAAEAAPKEVSPEPVPAPEPEPMEEEAPEPVQEEVPAEKVPEPPAEEEESEEEDWDAKSWDEAEVDKTLKKTGAFRDEEEHDTPARVASPKPAKKEEAKPAKKDEPAKPAASRPAILHKAGPRKQPAEESSSDEEDSETESEEESSEDEVDERRRAEARKRREARMKEAMAKRDENDLRSPICCILGHVDTGKTKLLDRIRNTNVQEGEAGGITQQIGATFFPMDAIKERTKELKSDATLKVPGLLIIDTPGHESFTNLRSRGSGLCDIAILVVDIMHGLEPQTVESINLLKMRKTPFIIALNKVDRLYDWKVQSNAPIRNALKIQPEHVRKEFDQRAAEAIGMLQEQGLNSALYWKNNDPRRVISIVPTSAISGEGIPDMLLLLVQMTQKMMSEKLMFLSETQCTVLEVKAVDASGRSTFAQKASEASSFLENIAHRSLIVSSLAQCTVLEVKVIEGLGTTIDVVLVDSKFQGVCNFQIEDRPVLTSREFLLQCTVLEVKCTVLEVKVIEGLGTTIDVVLVNGVLHEGDTIVVCGLQGPIKTSIRALLTPHPMKELRVKGSYVHHKELKAAQGIKITAQGLESAVAGTQLYVVGPDDDVDDVMDEAMQDMNSILSRVDKSGEGVCVQASTLGSLEALLEFLKSPDVNIPVSGINIGPVHKKDVMRASVMLERKRKEFACILAFDVKVTPEARDMAEELGVKVFTADIIYHLFDQFTAYMGNIKAEKRAEAAEDAVFPCILKILPQFVFMKKDPIILGCDVVAGIAKVGTPICVPSKGTIDIGKIASIEMNHKAVDTAKKGQSIALKIQSTNAEEAQKMYGRHFDKDDELVSHISRKSIDLLKENYRDDLTRDDWMLVVKLKKMFEIQ</sequence>
<evidence type="ECO:0000259" key="17">
    <source>
        <dbReference type="PROSITE" id="PS50886"/>
    </source>
</evidence>
<evidence type="ECO:0000256" key="1">
    <source>
        <dbReference type="ARBA" id="ARBA00004496"/>
    </source>
</evidence>
<dbReference type="FunFam" id="3.40.50.300:FF:000112">
    <property type="entry name" value="Eukaryotic translation initiation factor 5B"/>
    <property type="match status" value="1"/>
</dbReference>
<feature type="region of interest" description="Disordered" evidence="16">
    <location>
        <begin position="1"/>
        <end position="274"/>
    </location>
</feature>
<feature type="domain" description="Tr-type G" evidence="18">
    <location>
        <begin position="1068"/>
        <end position="1283"/>
    </location>
</feature>
<dbReference type="PROSITE" id="PS50886">
    <property type="entry name" value="TRBD"/>
    <property type="match status" value="1"/>
</dbReference>
<dbReference type="CDD" id="cd16266">
    <property type="entry name" value="IF2_aeIF5B_IV"/>
    <property type="match status" value="1"/>
</dbReference>
<evidence type="ECO:0000256" key="2">
    <source>
        <dbReference type="ARBA" id="ARBA00007733"/>
    </source>
</evidence>
<dbReference type="FunFam" id="2.40.30.10:FF:000026">
    <property type="entry name" value="Eukaryotic translation initiation factor 5B"/>
    <property type="match status" value="1"/>
</dbReference>
<dbReference type="OMA" id="EYSFPQD"/>
<evidence type="ECO:0000256" key="15">
    <source>
        <dbReference type="PROSITE-ProRule" id="PRU00209"/>
    </source>
</evidence>
<dbReference type="Gene3D" id="3.40.50.10050">
    <property type="entry name" value="Translation initiation factor IF- 2, domain 3"/>
    <property type="match status" value="1"/>
</dbReference>
<feature type="compositionally biased region" description="Acidic residues" evidence="16">
    <location>
        <begin position="1020"/>
        <end position="1040"/>
    </location>
</feature>
<dbReference type="SUPFAM" id="SSF52156">
    <property type="entry name" value="Initiation factor IF2/eIF5b, domain 3"/>
    <property type="match status" value="1"/>
</dbReference>
<feature type="compositionally biased region" description="Basic residues" evidence="16">
    <location>
        <begin position="646"/>
        <end position="655"/>
    </location>
</feature>
<dbReference type="GO" id="GO:0003924">
    <property type="term" value="F:GTPase activity"/>
    <property type="evidence" value="ECO:0007669"/>
    <property type="project" value="InterPro"/>
</dbReference>
<feature type="compositionally biased region" description="Acidic residues" evidence="16">
    <location>
        <begin position="582"/>
        <end position="592"/>
    </location>
</feature>
<feature type="compositionally biased region" description="Acidic residues" evidence="16">
    <location>
        <begin position="135"/>
        <end position="150"/>
    </location>
</feature>
<dbReference type="CDD" id="cd01887">
    <property type="entry name" value="IF2_eIF5B"/>
    <property type="match status" value="1"/>
</dbReference>
<feature type="compositionally biased region" description="Basic and acidic residues" evidence="16">
    <location>
        <begin position="472"/>
        <end position="482"/>
    </location>
</feature>
<dbReference type="CDD" id="cd03703">
    <property type="entry name" value="aeIF5B_II"/>
    <property type="match status" value="1"/>
</dbReference>
<feature type="compositionally biased region" description="Basic residues" evidence="16">
    <location>
        <begin position="121"/>
        <end position="130"/>
    </location>
</feature>
<evidence type="ECO:0000313" key="19">
    <source>
        <dbReference type="EMBL" id="GAQ89615.1"/>
    </source>
</evidence>
<evidence type="ECO:0000313" key="20">
    <source>
        <dbReference type="Proteomes" id="UP000054558"/>
    </source>
</evidence>
<evidence type="ECO:0000256" key="12">
    <source>
        <dbReference type="ARBA" id="ARBA00022917"/>
    </source>
</evidence>
<comment type="similarity">
    <text evidence="2">Belongs to the TRAFAC class translation factor GTPase superfamily. Classic translation factor GTPase family. IF-2 subfamily.</text>
</comment>
<evidence type="ECO:0000256" key="16">
    <source>
        <dbReference type="SAM" id="MobiDB-lite"/>
    </source>
</evidence>
<dbReference type="InterPro" id="IPR036925">
    <property type="entry name" value="TIF_IF2_dom3_sf"/>
</dbReference>
<dbReference type="Pfam" id="PF01588">
    <property type="entry name" value="tRNA_bind"/>
    <property type="match status" value="1"/>
</dbReference>
<keyword evidence="13" id="KW-0342">GTP-binding</keyword>
<feature type="compositionally biased region" description="Basic and acidic residues" evidence="16">
    <location>
        <begin position="542"/>
        <end position="551"/>
    </location>
</feature>
<dbReference type="Gene3D" id="3.40.50.300">
    <property type="entry name" value="P-loop containing nucleotide triphosphate hydrolases"/>
    <property type="match status" value="1"/>
</dbReference>
<feature type="compositionally biased region" description="Acidic residues" evidence="16">
    <location>
        <begin position="255"/>
        <end position="265"/>
    </location>
</feature>
<feature type="compositionally biased region" description="Basic and acidic residues" evidence="16">
    <location>
        <begin position="983"/>
        <end position="997"/>
    </location>
</feature>
<dbReference type="PROSITE" id="PS51722">
    <property type="entry name" value="G_TR_2"/>
    <property type="match status" value="1"/>
</dbReference>
<dbReference type="Pfam" id="PF14578">
    <property type="entry name" value="GTP_EFTU_D4"/>
    <property type="match status" value="1"/>
</dbReference>
<evidence type="ECO:0000256" key="5">
    <source>
        <dbReference type="ARBA" id="ARBA00022490"/>
    </source>
</evidence>
<keyword evidence="6 19" id="KW-0396">Initiation factor</keyword>
<dbReference type="GO" id="GO:0000049">
    <property type="term" value="F:tRNA binding"/>
    <property type="evidence" value="ECO:0007669"/>
    <property type="project" value="UniProtKB-UniRule"/>
</dbReference>
<dbReference type="InterPro" id="IPR000795">
    <property type="entry name" value="T_Tr_GTP-bd_dom"/>
</dbReference>
<dbReference type="EC" id="3.6.5.3" evidence="3"/>
<evidence type="ECO:0000256" key="8">
    <source>
        <dbReference type="ARBA" id="ARBA00022723"/>
    </source>
</evidence>
<evidence type="ECO:0000256" key="11">
    <source>
        <dbReference type="ARBA" id="ARBA00022884"/>
    </source>
</evidence>
<dbReference type="Pfam" id="PF00009">
    <property type="entry name" value="GTP_EFTU"/>
    <property type="match status" value="1"/>
</dbReference>
<dbReference type="SUPFAM" id="SSF50447">
    <property type="entry name" value="Translation proteins"/>
    <property type="match status" value="1"/>
</dbReference>
<dbReference type="FunFam" id="2.40.30.10:FF:000013">
    <property type="entry name" value="eukaryotic translation initiation factor 5B"/>
    <property type="match status" value="1"/>
</dbReference>
<accession>A0A1Y1IFF4</accession>
<evidence type="ECO:0000256" key="14">
    <source>
        <dbReference type="ARBA" id="ARBA00032478"/>
    </source>
</evidence>
<dbReference type="NCBIfam" id="TIGR00231">
    <property type="entry name" value="small_GTP"/>
    <property type="match status" value="1"/>
</dbReference>
<feature type="compositionally biased region" description="Low complexity" evidence="16">
    <location>
        <begin position="73"/>
        <end position="86"/>
    </location>
</feature>
<feature type="compositionally biased region" description="Acidic residues" evidence="16">
    <location>
        <begin position="451"/>
        <end position="460"/>
    </location>
</feature>
<dbReference type="InterPro" id="IPR029459">
    <property type="entry name" value="EFTU-type"/>
</dbReference>
<evidence type="ECO:0000256" key="7">
    <source>
        <dbReference type="ARBA" id="ARBA00022555"/>
    </source>
</evidence>
<dbReference type="CDD" id="cd02796">
    <property type="entry name" value="tRNA_bind_bactPheRS"/>
    <property type="match status" value="1"/>
</dbReference>
<dbReference type="PANTHER" id="PTHR43381:SF4">
    <property type="entry name" value="EUKARYOTIC TRANSLATION INITIATION FACTOR 5B"/>
    <property type="match status" value="1"/>
</dbReference>
<dbReference type="GO" id="GO:0005737">
    <property type="term" value="C:cytoplasm"/>
    <property type="evidence" value="ECO:0000318"/>
    <property type="project" value="GO_Central"/>
</dbReference>
<keyword evidence="10" id="KW-0378">Hydrolase</keyword>
<feature type="compositionally biased region" description="Acidic residues" evidence="16">
    <location>
        <begin position="218"/>
        <end position="230"/>
    </location>
</feature>
<feature type="compositionally biased region" description="Acidic residues" evidence="16">
    <location>
        <begin position="11"/>
        <end position="20"/>
    </location>
</feature>
<dbReference type="NCBIfam" id="NF045760">
    <property type="entry name" value="YtpR"/>
    <property type="match status" value="1"/>
</dbReference>